<comment type="caution">
    <text evidence="2">The sequence shown here is derived from an EMBL/GenBank/DDBJ whole genome shotgun (WGS) entry which is preliminary data.</text>
</comment>
<dbReference type="GO" id="GO:0004366">
    <property type="term" value="F:glycerol-3-phosphate O-acyltransferase activity"/>
    <property type="evidence" value="ECO:0007669"/>
    <property type="project" value="TreeGrafter"/>
</dbReference>
<feature type="non-terminal residue" evidence="2">
    <location>
        <position position="1"/>
    </location>
</feature>
<keyword evidence="1" id="KW-1133">Transmembrane helix</keyword>
<sequence length="194" mass="21723">TILNLPIAIVAYVISAKKARVPLCQSHNHHNHLLLNLFFHPALLLPTPTEALTGSMVKIAGRDILATWKLLVGLAFIPALYTTYTLITLFIALRNDWPRSIKLLTPLLTCNFLPFISYASMILERTGSMCIERDRCVSFPPPAPSIFDPASVENLRTVHDRLSHDITDLINEYGPKVFPDFDADRILLTPSHTP</sequence>
<feature type="transmembrane region" description="Helical" evidence="1">
    <location>
        <begin position="70"/>
        <end position="91"/>
    </location>
</feature>
<feature type="non-terminal residue" evidence="2">
    <location>
        <position position="194"/>
    </location>
</feature>
<dbReference type="GO" id="GO:0008654">
    <property type="term" value="P:phospholipid biosynthetic process"/>
    <property type="evidence" value="ECO:0007669"/>
    <property type="project" value="TreeGrafter"/>
</dbReference>
<keyword evidence="1" id="KW-0812">Transmembrane</keyword>
<reference evidence="2 3" key="1">
    <citation type="journal article" date="2018" name="New Phytol.">
        <title>Phylogenomics of Endogonaceae and evolution of mycorrhizas within Mucoromycota.</title>
        <authorList>
            <person name="Chang Y."/>
            <person name="Desiro A."/>
            <person name="Na H."/>
            <person name="Sandor L."/>
            <person name="Lipzen A."/>
            <person name="Clum A."/>
            <person name="Barry K."/>
            <person name="Grigoriev I.V."/>
            <person name="Martin F.M."/>
            <person name="Stajich J.E."/>
            <person name="Smith M.E."/>
            <person name="Bonito G."/>
            <person name="Spatafora J.W."/>
        </authorList>
    </citation>
    <scope>NUCLEOTIDE SEQUENCE [LARGE SCALE GENOMIC DNA]</scope>
    <source>
        <strain evidence="2 3">AD002</strain>
    </source>
</reference>
<keyword evidence="1" id="KW-0472">Membrane</keyword>
<evidence type="ECO:0000256" key="1">
    <source>
        <dbReference type="SAM" id="Phobius"/>
    </source>
</evidence>
<evidence type="ECO:0000313" key="2">
    <source>
        <dbReference type="EMBL" id="RUS18032.1"/>
    </source>
</evidence>
<accession>A0A433PKG4</accession>
<dbReference type="AlphaFoldDB" id="A0A433PKG4"/>
<gene>
    <name evidence="2" type="ORF">BC938DRAFT_476086</name>
</gene>
<dbReference type="EMBL" id="RBNJ01022579">
    <property type="protein sequence ID" value="RUS18032.1"/>
    <property type="molecule type" value="Genomic_DNA"/>
</dbReference>
<evidence type="ECO:0000313" key="3">
    <source>
        <dbReference type="Proteomes" id="UP000274822"/>
    </source>
</evidence>
<proteinExistence type="predicted"/>
<organism evidence="2 3">
    <name type="scientific">Jimgerdemannia flammicorona</name>
    <dbReference type="NCBI Taxonomy" id="994334"/>
    <lineage>
        <taxon>Eukaryota</taxon>
        <taxon>Fungi</taxon>
        <taxon>Fungi incertae sedis</taxon>
        <taxon>Mucoromycota</taxon>
        <taxon>Mucoromycotina</taxon>
        <taxon>Endogonomycetes</taxon>
        <taxon>Endogonales</taxon>
        <taxon>Endogonaceae</taxon>
        <taxon>Jimgerdemannia</taxon>
    </lineage>
</organism>
<name>A0A433PKG4_9FUNG</name>
<feature type="transmembrane region" description="Helical" evidence="1">
    <location>
        <begin position="103"/>
        <end position="123"/>
    </location>
</feature>
<dbReference type="PANTHER" id="PTHR31605">
    <property type="entry name" value="GLYCEROL-3-PHOSPHATE O-ACYLTRANSFERASE 1"/>
    <property type="match status" value="1"/>
</dbReference>
<protein>
    <submittedName>
        <fullName evidence="2">Uncharacterized protein</fullName>
    </submittedName>
</protein>
<dbReference type="InterPro" id="IPR052744">
    <property type="entry name" value="GPAT/DAPAT"/>
</dbReference>
<dbReference type="PANTHER" id="PTHR31605:SF0">
    <property type="entry name" value="GLYCEROL-3-PHOSPHATE O-ACYLTRANSFERASE 1"/>
    <property type="match status" value="1"/>
</dbReference>
<dbReference type="Proteomes" id="UP000274822">
    <property type="component" value="Unassembled WGS sequence"/>
</dbReference>
<dbReference type="GO" id="GO:0016287">
    <property type="term" value="F:glycerone-phosphate O-acyltransferase activity"/>
    <property type="evidence" value="ECO:0007669"/>
    <property type="project" value="TreeGrafter"/>
</dbReference>
<keyword evidence="3" id="KW-1185">Reference proteome</keyword>